<evidence type="ECO:0000259" key="2">
    <source>
        <dbReference type="PROSITE" id="PS50112"/>
    </source>
</evidence>
<reference evidence="3 4" key="1">
    <citation type="submission" date="2019-10" db="EMBL/GenBank/DDBJ databases">
        <title>Alkaliphilus serpentinus sp. nov. and Alkaliphilus pronyensis sp. nov., two novel anaerobic alkaliphilic species isolated from the serpentinized-hosted hydrothermal field of the Prony Bay (New Caledonia).</title>
        <authorList>
            <person name="Postec A."/>
        </authorList>
    </citation>
    <scope>NUCLEOTIDE SEQUENCE [LARGE SCALE GENOMIC DNA]</scope>
    <source>
        <strain evidence="3 4">LacT</strain>
    </source>
</reference>
<dbReference type="RefSeq" id="WP_151864555.1">
    <property type="nucleotide sequence ID" value="NZ_WBZB01000004.1"/>
</dbReference>
<proteinExistence type="predicted"/>
<sequence>MIDKLDQYKLDFDDLIEVFPSALYVIKDYKIIDCNSAALQLFGYEKKVEVIGLGPYELSPELQPDGRYSNEKGKDIVDKALISEKPIEFQWTHLKKNGHSFVTDIRITNRNGLLFAVIFDIDHQEKIKNQLAEKNKIYQLLFENNKSVMLLINSMTGRIVKVNRATIEYYGYSEEELLSMKIAEINTLSEKEVKEEMIRAKKEDRNCFEFTHRLANGELRDVEVHSFPIEIDNESLLFSIIHDVSEIRSQKLMFDTLFFDSPDAVAILNKDQKIVNINRNFTNLFQYYLEDVKDGHIAEFVSTIDSEKQVVRNIQLLYQGEIIKQEGIRRRKDGKLLYVEIICYPIVSHNAIVGAYIIYLDITAKKASERQLNTFRKILEYSSEGLILTDADGNITWVNNAFIKITGYSLIDVIGKKTNILKSGYYEDSFYRDMWKELQTKGEWRGEITNISKRGLKIRVLLTIRGITDENNKTTHYVGSYRKL</sequence>
<dbReference type="EMBL" id="WBZB01000004">
    <property type="protein sequence ID" value="KAB3533229.1"/>
    <property type="molecule type" value="Genomic_DNA"/>
</dbReference>
<feature type="domain" description="PAS" evidence="2">
    <location>
        <begin position="134"/>
        <end position="179"/>
    </location>
</feature>
<protein>
    <submittedName>
        <fullName evidence="3">PAS domain S-box protein</fullName>
    </submittedName>
</protein>
<feature type="transmembrane region" description="Helical" evidence="1">
    <location>
        <begin position="336"/>
        <end position="359"/>
    </location>
</feature>
<dbReference type="InterPro" id="IPR035965">
    <property type="entry name" value="PAS-like_dom_sf"/>
</dbReference>
<dbReference type="OrthoDB" id="9762141at2"/>
<name>A0A833HRH4_9FIRM</name>
<dbReference type="InterPro" id="IPR052155">
    <property type="entry name" value="Biofilm_reg_signaling"/>
</dbReference>
<dbReference type="SMART" id="SM00091">
    <property type="entry name" value="PAS"/>
    <property type="match status" value="4"/>
</dbReference>
<dbReference type="Proteomes" id="UP000465601">
    <property type="component" value="Unassembled WGS sequence"/>
</dbReference>
<feature type="domain" description="PAS" evidence="2">
    <location>
        <begin position="371"/>
        <end position="416"/>
    </location>
</feature>
<dbReference type="PROSITE" id="PS50112">
    <property type="entry name" value="PAS"/>
    <property type="match status" value="2"/>
</dbReference>
<keyword evidence="1" id="KW-0812">Transmembrane</keyword>
<dbReference type="InterPro" id="IPR001610">
    <property type="entry name" value="PAC"/>
</dbReference>
<keyword evidence="4" id="KW-1185">Reference proteome</keyword>
<keyword evidence="1" id="KW-1133">Transmembrane helix</keyword>
<dbReference type="AlphaFoldDB" id="A0A833HRH4"/>
<dbReference type="InterPro" id="IPR000014">
    <property type="entry name" value="PAS"/>
</dbReference>
<dbReference type="PANTHER" id="PTHR44757">
    <property type="entry name" value="DIGUANYLATE CYCLASE DGCP"/>
    <property type="match status" value="1"/>
</dbReference>
<dbReference type="SUPFAM" id="SSF55785">
    <property type="entry name" value="PYP-like sensor domain (PAS domain)"/>
    <property type="match status" value="4"/>
</dbReference>
<dbReference type="CDD" id="cd00130">
    <property type="entry name" value="PAS"/>
    <property type="match status" value="4"/>
</dbReference>
<evidence type="ECO:0000313" key="4">
    <source>
        <dbReference type="Proteomes" id="UP000465601"/>
    </source>
</evidence>
<accession>A0A833HRH4</accession>
<dbReference type="Pfam" id="PF13426">
    <property type="entry name" value="PAS_9"/>
    <property type="match status" value="3"/>
</dbReference>
<evidence type="ECO:0000256" key="1">
    <source>
        <dbReference type="SAM" id="Phobius"/>
    </source>
</evidence>
<dbReference type="Gene3D" id="3.30.450.20">
    <property type="entry name" value="PAS domain"/>
    <property type="match status" value="4"/>
</dbReference>
<evidence type="ECO:0000313" key="3">
    <source>
        <dbReference type="EMBL" id="KAB3533229.1"/>
    </source>
</evidence>
<dbReference type="SMART" id="SM00086">
    <property type="entry name" value="PAC"/>
    <property type="match status" value="3"/>
</dbReference>
<dbReference type="PANTHER" id="PTHR44757:SF2">
    <property type="entry name" value="BIOFILM ARCHITECTURE MAINTENANCE PROTEIN MBAA"/>
    <property type="match status" value="1"/>
</dbReference>
<dbReference type="NCBIfam" id="TIGR00229">
    <property type="entry name" value="sensory_box"/>
    <property type="match status" value="3"/>
</dbReference>
<dbReference type="GO" id="GO:0006355">
    <property type="term" value="P:regulation of DNA-templated transcription"/>
    <property type="evidence" value="ECO:0007669"/>
    <property type="project" value="InterPro"/>
</dbReference>
<comment type="caution">
    <text evidence="3">The sequence shown here is derived from an EMBL/GenBank/DDBJ whole genome shotgun (WGS) entry which is preliminary data.</text>
</comment>
<dbReference type="Pfam" id="PF00989">
    <property type="entry name" value="PAS"/>
    <property type="match status" value="1"/>
</dbReference>
<organism evidence="3 4">
    <name type="scientific">Alkaliphilus serpentinus</name>
    <dbReference type="NCBI Taxonomy" id="1482731"/>
    <lineage>
        <taxon>Bacteria</taxon>
        <taxon>Bacillati</taxon>
        <taxon>Bacillota</taxon>
        <taxon>Clostridia</taxon>
        <taxon>Peptostreptococcales</taxon>
        <taxon>Natronincolaceae</taxon>
        <taxon>Alkaliphilus</taxon>
    </lineage>
</organism>
<dbReference type="InterPro" id="IPR013767">
    <property type="entry name" value="PAS_fold"/>
</dbReference>
<gene>
    <name evidence="3" type="ORF">F8153_01390</name>
</gene>
<keyword evidence="1" id="KW-0472">Membrane</keyword>